<sequence>MEEKSIYLTSSEISSLWTTYMNDSMSKCILSFMLKDIKDPELKPIIQFAYDCASTHIEKLTRIFHQEEFAIPNGFSEEDVNKNAPWLFTDIFCITYVSHMAKIGMLTQSGFLSMSTRTDIRNYFSDCIKETSMLYNKATEVILSKGINIRHPIIEVPKETDYVDSKKYLSGLNPFNEKRPLNSIEITHLFFNSLTNSIGIKLCLGFAQTSPSVEVQDYLLRLKEVATKHTKLFTDTLLKETIEAPRLPDVGVSSSTTQTFSDKLIMFHMSLLMSSGIGNYATAASVSQRLDVATNYERLSVEVAKLAKSGADIMIKHNWLEQPPGIKDRNKLIRNKNNN</sequence>
<name>A0ABW4VW60_9BACI</name>
<dbReference type="EMBL" id="JBHUHQ010000009">
    <property type="protein sequence ID" value="MFD2043492.1"/>
    <property type="molecule type" value="Genomic_DNA"/>
</dbReference>
<evidence type="ECO:0000313" key="2">
    <source>
        <dbReference type="Proteomes" id="UP001597383"/>
    </source>
</evidence>
<evidence type="ECO:0000313" key="1">
    <source>
        <dbReference type="EMBL" id="MFD2043492.1"/>
    </source>
</evidence>
<dbReference type="Pfam" id="PF11553">
    <property type="entry name" value="DUF3231"/>
    <property type="match status" value="2"/>
</dbReference>
<organism evidence="1 2">
    <name type="scientific">Ornithinibacillus salinisoli</name>
    <dbReference type="NCBI Taxonomy" id="1848459"/>
    <lineage>
        <taxon>Bacteria</taxon>
        <taxon>Bacillati</taxon>
        <taxon>Bacillota</taxon>
        <taxon>Bacilli</taxon>
        <taxon>Bacillales</taxon>
        <taxon>Bacillaceae</taxon>
        <taxon>Ornithinibacillus</taxon>
    </lineage>
</organism>
<reference evidence="2" key="1">
    <citation type="journal article" date="2019" name="Int. J. Syst. Evol. Microbiol.">
        <title>The Global Catalogue of Microorganisms (GCM) 10K type strain sequencing project: providing services to taxonomists for standard genome sequencing and annotation.</title>
        <authorList>
            <consortium name="The Broad Institute Genomics Platform"/>
            <consortium name="The Broad Institute Genome Sequencing Center for Infectious Disease"/>
            <person name="Wu L."/>
            <person name="Ma J."/>
        </authorList>
    </citation>
    <scope>NUCLEOTIDE SEQUENCE [LARGE SCALE GENOMIC DNA]</scope>
    <source>
        <strain evidence="2">R28</strain>
    </source>
</reference>
<dbReference type="RefSeq" id="WP_377555218.1">
    <property type="nucleotide sequence ID" value="NZ_JBHUHQ010000009.1"/>
</dbReference>
<comment type="caution">
    <text evidence="1">The sequence shown here is derived from an EMBL/GenBank/DDBJ whole genome shotgun (WGS) entry which is preliminary data.</text>
</comment>
<proteinExistence type="predicted"/>
<protein>
    <submittedName>
        <fullName evidence="1">DUF3231 family protein</fullName>
    </submittedName>
</protein>
<dbReference type="InterPro" id="IPR012347">
    <property type="entry name" value="Ferritin-like"/>
</dbReference>
<dbReference type="Gene3D" id="1.20.1260.10">
    <property type="match status" value="2"/>
</dbReference>
<dbReference type="InterPro" id="IPR021617">
    <property type="entry name" value="DUF3231"/>
</dbReference>
<accession>A0ABW4VW60</accession>
<keyword evidence="2" id="KW-1185">Reference proteome</keyword>
<gene>
    <name evidence="1" type="ORF">ACFSJF_04275</name>
</gene>
<dbReference type="Proteomes" id="UP001597383">
    <property type="component" value="Unassembled WGS sequence"/>
</dbReference>